<dbReference type="Gene3D" id="3.40.50.300">
    <property type="entry name" value="P-loop containing nucleotide triphosphate hydrolases"/>
    <property type="match status" value="2"/>
</dbReference>
<dbReference type="Pfam" id="PF13361">
    <property type="entry name" value="UvrD_C"/>
    <property type="match status" value="1"/>
</dbReference>
<evidence type="ECO:0000256" key="7">
    <source>
        <dbReference type="ARBA" id="ARBA00022839"/>
    </source>
</evidence>
<evidence type="ECO:0000259" key="17">
    <source>
        <dbReference type="PROSITE" id="PS51198"/>
    </source>
</evidence>
<dbReference type="Gene3D" id="1.10.3170.10">
    <property type="entry name" value="Recbcd, chain B, domain 2"/>
    <property type="match status" value="1"/>
</dbReference>
<dbReference type="HAMAP" id="MF_01485">
    <property type="entry name" value="RecB"/>
    <property type="match status" value="1"/>
</dbReference>
<evidence type="ECO:0000256" key="11">
    <source>
        <dbReference type="ARBA" id="ARBA00023204"/>
    </source>
</evidence>
<keyword evidence="20" id="KW-1185">Reference proteome</keyword>
<evidence type="ECO:0000313" key="20">
    <source>
        <dbReference type="Proteomes" id="UP000245820"/>
    </source>
</evidence>
<evidence type="ECO:0000256" key="1">
    <source>
        <dbReference type="ARBA" id="ARBA00022722"/>
    </source>
</evidence>
<gene>
    <name evidence="15 19" type="primary">recB</name>
    <name evidence="19" type="ORF">DIR46_23820</name>
</gene>
<evidence type="ECO:0000256" key="10">
    <source>
        <dbReference type="ARBA" id="ARBA00023125"/>
    </source>
</evidence>
<dbReference type="RefSeq" id="WP_109347450.1">
    <property type="nucleotide sequence ID" value="NZ_CP029343.1"/>
</dbReference>
<proteinExistence type="inferred from homology"/>
<dbReference type="InterPro" id="IPR000212">
    <property type="entry name" value="DNA_helicase_UvrD/REP"/>
</dbReference>
<evidence type="ECO:0000259" key="18">
    <source>
        <dbReference type="PROSITE" id="PS51217"/>
    </source>
</evidence>
<dbReference type="PROSITE" id="PS51198">
    <property type="entry name" value="UVRD_HELICASE_ATP_BIND"/>
    <property type="match status" value="1"/>
</dbReference>
<dbReference type="GO" id="GO:0005524">
    <property type="term" value="F:ATP binding"/>
    <property type="evidence" value="ECO:0007669"/>
    <property type="project" value="UniProtKB-UniRule"/>
</dbReference>
<organism evidence="19 20">
    <name type="scientific">Massilia oculi</name>
    <dbReference type="NCBI Taxonomy" id="945844"/>
    <lineage>
        <taxon>Bacteria</taxon>
        <taxon>Pseudomonadati</taxon>
        <taxon>Pseudomonadota</taxon>
        <taxon>Betaproteobacteria</taxon>
        <taxon>Burkholderiales</taxon>
        <taxon>Oxalobacteraceae</taxon>
        <taxon>Telluria group</taxon>
        <taxon>Massilia</taxon>
    </lineage>
</organism>
<evidence type="ECO:0000256" key="9">
    <source>
        <dbReference type="ARBA" id="ARBA00022842"/>
    </source>
</evidence>
<evidence type="ECO:0000256" key="15">
    <source>
        <dbReference type="HAMAP-Rule" id="MF_01485"/>
    </source>
</evidence>
<dbReference type="PANTHER" id="PTHR11070:SF23">
    <property type="entry name" value="RECBCD ENZYME SUBUNIT RECB"/>
    <property type="match status" value="1"/>
</dbReference>
<dbReference type="Pfam" id="PF12705">
    <property type="entry name" value="PDDEXK_1"/>
    <property type="match status" value="1"/>
</dbReference>
<dbReference type="InterPro" id="IPR011335">
    <property type="entry name" value="Restrct_endonuc-II-like"/>
</dbReference>
<keyword evidence="7 15" id="KW-0269">Exonuclease</keyword>
<dbReference type="EMBL" id="CP029343">
    <property type="protein sequence ID" value="AWL07155.1"/>
    <property type="molecule type" value="Genomic_DNA"/>
</dbReference>
<dbReference type="AlphaFoldDB" id="A0A2S2DP49"/>
<keyword evidence="6 15" id="KW-0347">Helicase</keyword>
<dbReference type="SUPFAM" id="SSF52980">
    <property type="entry name" value="Restriction endonuclease-like"/>
    <property type="match status" value="1"/>
</dbReference>
<feature type="active site" description="For nuclease activity" evidence="15">
    <location>
        <position position="1128"/>
    </location>
</feature>
<feature type="region of interest" description="Nuclease activity, interacts with RecD and RecA" evidence="15">
    <location>
        <begin position="942"/>
        <end position="1228"/>
    </location>
</feature>
<comment type="domain">
    <text evidence="15">The N-terminal DNA-binding domain is a ssDNA-dependent ATPase and has ATP-dependent 3'-5' helicase function. This domain interacts with RecC.</text>
</comment>
<dbReference type="EC" id="5.6.2.4" evidence="15"/>
<sequence length="1228" mass="137322">MSSKLEAIRFPLHGSRLIEASAGTGKTWTIAALYVRLVLGHGGEDAFVRPLVPSEILVMTFTRAATRELSNRVRERLVQAAAYFRGEAQQQDPYLDALAEAYAPGAERSRAAHRLMLAAETMDEAAIFTIDAWCQRMLREHAFDSGSLFDEELVSDERMLFEDAAHDYWRQHVYPLDAQNLAVVLDTWSDVEALKGSVRELVHRGPLLVHRGPLLGEVERAPLGKLVARLSQAQRDELARLKDGWIERADAMERWIAGHRERAPKCFNGNKMRADSLVKWFEALRAWARDPAQHTPDLSDTAWRRLTPDGIVDAFSKDFSADVPACFDGTAALQEALGAIDPIAHALLRHAAGHIGARMQELKRRNRQFGFADMLERLKLALAGENGAALRERIVGQYPVAMVDEFQDTSPDQYRIFDLLYRVGDNDPQQGLFLIGDPKQSIYGFRGADIHSYLSARRATNGRHYQLDTNYRSTAALVGAVNALFLHAEGGDGKAGHAQAAFRFRRGDDNPLPFEAVKARGHRERLIGVDGDGEIEALAVCTTGRDDLKAEDYRSFFAHHCAEHIVRLLNDERVGFRDDEEGRFRRLMPADIAILVRDRREAAAVRQALVRRKVASVYLSDKDSVVESEEAADVLRWLYAVANPLDGALARAAFATRTAGLPMGELARLSSDELAWERRVEQLKTLHGAWQRRGVLAMLRTFIHELGLPARLLAEAGGERRLTNLLHLAELLQEASAQLEGEQALIRWFAEQIEGLGAGGDERVLRLESDAELVKVVTVHKSKGLEYPLVYLPFAVTARATNRHNRAFFEYVDDEGSRRLDLALSDEALEAVDRARIEEDLRLLYVALTRARHFLWLGAAAVAGTRKGENRLHESALGYLLAGGERIPADGLRDRFTAVAGTGGGIALRELELDEGVTMLVRQDARPALLDAPVYRASFEKDWSIGSFTSLTRHAVAPPPMPMRAQEQTLLEEAPQVPAPPRIEDVAWHRFPRGSVPGNFMHEQLEWLAREGFDCLDQPHCETRLVQRIERAGWGNRLEDALAWLRAIVDTPLPPLGAALRDLQGVLPEMEFWFPSERLALPELDELCRTHLLNGIERPVLPARELHGMLKGFADLVFEHDGRYWVLDYKTNALGPGDAAYGQAAMEAGMAEHRYEIQGSIYLLALHRLLRARLGEDYEPEYQLGGAIFMFLRGIANPDTRGCCVLAPDLELLDGLERLLDKEKHGQD</sequence>
<evidence type="ECO:0000256" key="3">
    <source>
        <dbReference type="ARBA" id="ARBA00022741"/>
    </source>
</evidence>
<evidence type="ECO:0000256" key="5">
    <source>
        <dbReference type="ARBA" id="ARBA00022801"/>
    </source>
</evidence>
<comment type="function">
    <text evidence="15">A helicase/nuclease that prepares dsDNA breaks (DSB) for recombinational DNA repair. Binds to DSBs and unwinds DNA via a highly rapid and processive ATP-dependent bidirectional helicase activity. Unwinds dsDNA until it encounters a Chi (crossover hotspot instigator) sequence from the 3' direction. Cuts ssDNA a few nucleotides 3' to the Chi site. The properties and activities of the enzyme are changed at Chi. The Chi-altered holoenzyme produces a long 3'-ssDNA overhang and facilitates RecA-binding to the ssDNA for homologous DNA recombination and repair. Holoenzyme degrades any linearized DNA that is unable to undergo homologous recombination. In the holoenzyme this subunit contributes ATPase, 3'-5' helicase, exonuclease activity and loads RecA onto ssDNA.</text>
</comment>
<keyword evidence="5 15" id="KW-0378">Hydrolase</keyword>
<comment type="miscellaneous">
    <text evidence="15">In the RecBCD complex, RecB has a slow 3'-5' helicase, an exonuclease activity and loads RecA onto ssDNA, RecD has a fast 5'-3' helicase activity, while RecC stimulates the ATPase and processivity of the RecB helicase and contributes to recognition of the Chi site.</text>
</comment>
<dbReference type="GO" id="GO:0009338">
    <property type="term" value="C:exodeoxyribonuclease V complex"/>
    <property type="evidence" value="ECO:0007669"/>
    <property type="project" value="TreeGrafter"/>
</dbReference>
<evidence type="ECO:0000256" key="8">
    <source>
        <dbReference type="ARBA" id="ARBA00022840"/>
    </source>
</evidence>
<dbReference type="GO" id="GO:0000724">
    <property type="term" value="P:double-strand break repair via homologous recombination"/>
    <property type="evidence" value="ECO:0007669"/>
    <property type="project" value="UniProtKB-UniRule"/>
</dbReference>
<dbReference type="Proteomes" id="UP000245820">
    <property type="component" value="Chromosome"/>
</dbReference>
<dbReference type="GO" id="GO:0005829">
    <property type="term" value="C:cytosol"/>
    <property type="evidence" value="ECO:0007669"/>
    <property type="project" value="TreeGrafter"/>
</dbReference>
<dbReference type="SUPFAM" id="SSF52540">
    <property type="entry name" value="P-loop containing nucleoside triphosphate hydrolases"/>
    <property type="match status" value="1"/>
</dbReference>
<evidence type="ECO:0000256" key="6">
    <source>
        <dbReference type="ARBA" id="ARBA00022806"/>
    </source>
</evidence>
<keyword evidence="9 15" id="KW-0460">Magnesium</keyword>
<dbReference type="OrthoDB" id="5905204at2"/>
<dbReference type="InterPro" id="IPR014016">
    <property type="entry name" value="UvrD-like_ATP-bd"/>
</dbReference>
<evidence type="ECO:0000256" key="14">
    <source>
        <dbReference type="ARBA" id="ARBA00048988"/>
    </source>
</evidence>
<accession>A0A2S2DP49</accession>
<feature type="region of interest" description="DNA-binding and helicase activity, interacts with RecC" evidence="15">
    <location>
        <begin position="1"/>
        <end position="914"/>
    </location>
</feature>
<dbReference type="NCBIfam" id="TIGR00609">
    <property type="entry name" value="recB"/>
    <property type="match status" value="1"/>
</dbReference>
<keyword evidence="1 15" id="KW-0540">Nuclease</keyword>
<evidence type="ECO:0000256" key="13">
    <source>
        <dbReference type="ARBA" id="ARBA00034617"/>
    </source>
</evidence>
<dbReference type="InterPro" id="IPR038726">
    <property type="entry name" value="PDDEXK_AddAB-type"/>
</dbReference>
<comment type="catalytic activity">
    <reaction evidence="13 15">
        <text>Couples ATP hydrolysis with the unwinding of duplex DNA by translocating in the 3'-5' direction.</text>
        <dbReference type="EC" id="5.6.2.4"/>
    </reaction>
</comment>
<comment type="domain">
    <text evidence="15">The C-terminal domain has nuclease activity and interacts with RecD. It interacts with RecA, facilitating its loading onto ssDNA.</text>
</comment>
<dbReference type="InterPro" id="IPR004586">
    <property type="entry name" value="RecB"/>
</dbReference>
<dbReference type="PANTHER" id="PTHR11070">
    <property type="entry name" value="UVRD / RECB / PCRA DNA HELICASE FAMILY MEMBER"/>
    <property type="match status" value="1"/>
</dbReference>
<dbReference type="KEGG" id="mtim:DIR46_23820"/>
<evidence type="ECO:0000256" key="12">
    <source>
        <dbReference type="ARBA" id="ARBA00023235"/>
    </source>
</evidence>
<dbReference type="Gene3D" id="1.10.486.10">
    <property type="entry name" value="PCRA, domain 4"/>
    <property type="match status" value="1"/>
</dbReference>
<keyword evidence="2 15" id="KW-0479">Metal-binding</keyword>
<reference evidence="19 20" key="1">
    <citation type="submission" date="2018-05" db="EMBL/GenBank/DDBJ databases">
        <title>Complete genome sequence of Massilia oculi sp. nov. CCUG 43427T (=DSM 26321T), the type strain of M. oculi, and comparison with genome sequences of other Massilia strains.</title>
        <authorList>
            <person name="Zhu B."/>
        </authorList>
    </citation>
    <scope>NUCLEOTIDE SEQUENCE [LARGE SCALE GENOMIC DNA]</scope>
    <source>
        <strain evidence="19 20">CCUG 43427</strain>
    </source>
</reference>
<dbReference type="GO" id="GO:0043138">
    <property type="term" value="F:3'-5' DNA helicase activity"/>
    <property type="evidence" value="ECO:0007669"/>
    <property type="project" value="UniProtKB-UniRule"/>
</dbReference>
<dbReference type="GO" id="GO:0000287">
    <property type="term" value="F:magnesium ion binding"/>
    <property type="evidence" value="ECO:0007669"/>
    <property type="project" value="UniProtKB-UniRule"/>
</dbReference>
<dbReference type="Gene3D" id="3.90.320.10">
    <property type="match status" value="1"/>
</dbReference>
<comment type="catalytic activity">
    <reaction evidence="14 15">
        <text>ATP + H2O = ADP + phosphate + H(+)</text>
        <dbReference type="Rhea" id="RHEA:13065"/>
        <dbReference type="ChEBI" id="CHEBI:15377"/>
        <dbReference type="ChEBI" id="CHEBI:15378"/>
        <dbReference type="ChEBI" id="CHEBI:30616"/>
        <dbReference type="ChEBI" id="CHEBI:43474"/>
        <dbReference type="ChEBI" id="CHEBI:456216"/>
        <dbReference type="EC" id="5.6.2.4"/>
    </reaction>
</comment>
<evidence type="ECO:0000256" key="4">
    <source>
        <dbReference type="ARBA" id="ARBA00022763"/>
    </source>
</evidence>
<feature type="binding site" evidence="16">
    <location>
        <begin position="20"/>
        <end position="27"/>
    </location>
    <ligand>
        <name>ATP</name>
        <dbReference type="ChEBI" id="CHEBI:30616"/>
    </ligand>
</feature>
<keyword evidence="8 15" id="KW-0067">ATP-binding</keyword>
<dbReference type="GO" id="GO:0003677">
    <property type="term" value="F:DNA binding"/>
    <property type="evidence" value="ECO:0007669"/>
    <property type="project" value="UniProtKB-UniRule"/>
</dbReference>
<dbReference type="InterPro" id="IPR011604">
    <property type="entry name" value="PDDEXK-like_dom_sf"/>
</dbReference>
<keyword evidence="10 15" id="KW-0238">DNA-binding</keyword>
<comment type="cofactor">
    <cofactor evidence="15">
        <name>Mg(2+)</name>
        <dbReference type="ChEBI" id="CHEBI:18420"/>
    </cofactor>
    <text evidence="15">Binds 1 Mg(2+) ion per subunit.</text>
</comment>
<evidence type="ECO:0000256" key="2">
    <source>
        <dbReference type="ARBA" id="ARBA00022723"/>
    </source>
</evidence>
<keyword evidence="11 15" id="KW-0234">DNA repair</keyword>
<comment type="similarity">
    <text evidence="15">Belongs to the helicase family. UvrD subfamily.</text>
</comment>
<dbReference type="EC" id="3.1.11.5" evidence="15"/>
<feature type="binding site" evidence="15">
    <location>
        <position position="1115"/>
    </location>
    <ligand>
        <name>Mg(2+)</name>
        <dbReference type="ChEBI" id="CHEBI:18420"/>
    </ligand>
</feature>
<evidence type="ECO:0000313" key="19">
    <source>
        <dbReference type="EMBL" id="AWL07155.1"/>
    </source>
</evidence>
<keyword evidence="4 15" id="KW-0227">DNA damage</keyword>
<dbReference type="Pfam" id="PF00580">
    <property type="entry name" value="UvrD-helicase"/>
    <property type="match status" value="1"/>
</dbReference>
<feature type="domain" description="UvrD-like helicase ATP-binding" evidence="17">
    <location>
        <begin position="1"/>
        <end position="474"/>
    </location>
</feature>
<dbReference type="InterPro" id="IPR014017">
    <property type="entry name" value="DNA_helicase_UvrD-like_C"/>
</dbReference>
<feature type="binding site" evidence="15">
    <location>
        <position position="1128"/>
    </location>
    <ligand>
        <name>Mg(2+)</name>
        <dbReference type="ChEBI" id="CHEBI:18420"/>
    </ligand>
</feature>
<dbReference type="PROSITE" id="PS51217">
    <property type="entry name" value="UVRD_HELICASE_CTER"/>
    <property type="match status" value="1"/>
</dbReference>
<name>A0A2S2DP49_9BURK</name>
<feature type="domain" description="UvrD-like helicase C-terminal" evidence="18">
    <location>
        <begin position="505"/>
        <end position="784"/>
    </location>
</feature>
<dbReference type="CDD" id="cd22352">
    <property type="entry name" value="RecB_C-like"/>
    <property type="match status" value="1"/>
</dbReference>
<evidence type="ECO:0000256" key="16">
    <source>
        <dbReference type="PROSITE-ProRule" id="PRU00560"/>
    </source>
</evidence>
<dbReference type="GO" id="GO:0016887">
    <property type="term" value="F:ATP hydrolysis activity"/>
    <property type="evidence" value="ECO:0007669"/>
    <property type="project" value="RHEA"/>
</dbReference>
<keyword evidence="3 15" id="KW-0547">Nucleotide-binding</keyword>
<protein>
    <recommendedName>
        <fullName evidence="15">RecBCD enzyme subunit RecB</fullName>
        <ecNumber evidence="15">3.1.11.5</ecNumber>
        <ecNumber evidence="15">5.6.2.4</ecNumber>
    </recommendedName>
    <alternativeName>
        <fullName evidence="15">DNA 3'-5' helicase subunit RecB</fullName>
    </alternativeName>
    <alternativeName>
        <fullName evidence="15">Exonuclease V subunit RecB</fullName>
        <shortName evidence="15">ExoV subunit RecB</shortName>
    </alternativeName>
    <alternativeName>
        <fullName evidence="15">Helicase/nuclease RecBCD subunit RecB</fullName>
    </alternativeName>
</protein>
<comment type="catalytic activity">
    <reaction evidence="15">
        <text>Exonucleolytic cleavage (in the presence of ATP) in either 5'- to 3'- or 3'- to 5'-direction to yield 5'-phosphooligonucleotides.</text>
        <dbReference type="EC" id="3.1.11.5"/>
    </reaction>
</comment>
<dbReference type="InterPro" id="IPR027417">
    <property type="entry name" value="P-loop_NTPase"/>
</dbReference>
<dbReference type="GO" id="GO:0008854">
    <property type="term" value="F:exodeoxyribonuclease V activity"/>
    <property type="evidence" value="ECO:0007669"/>
    <property type="project" value="UniProtKB-EC"/>
</dbReference>
<feature type="binding site" evidence="15">
    <location>
        <position position="1002"/>
    </location>
    <ligand>
        <name>Mg(2+)</name>
        <dbReference type="ChEBI" id="CHEBI:18420"/>
    </ligand>
</feature>
<keyword evidence="12 15" id="KW-0413">Isomerase</keyword>
<comment type="subunit">
    <text evidence="15">Heterotrimer of RecB, RecC and RecD. All subunits contribute to DNA-binding. Interacts with RecA.</text>
</comment>